<feature type="domain" description="HTH lysR-type" evidence="5">
    <location>
        <begin position="39"/>
        <end position="96"/>
    </location>
</feature>
<evidence type="ECO:0000313" key="7">
    <source>
        <dbReference type="Proteomes" id="UP000387223"/>
    </source>
</evidence>
<protein>
    <submittedName>
        <fullName evidence="6">Transcriptional regulator</fullName>
    </submittedName>
</protein>
<evidence type="ECO:0000256" key="3">
    <source>
        <dbReference type="ARBA" id="ARBA00023125"/>
    </source>
</evidence>
<dbReference type="Proteomes" id="UP000387223">
    <property type="component" value="Unassembled WGS sequence"/>
</dbReference>
<accession>A0A5M3Q3G6</accession>
<keyword evidence="3" id="KW-0238">DNA-binding</keyword>
<comment type="caution">
    <text evidence="6">The sequence shown here is derived from an EMBL/GenBank/DDBJ whole genome shotgun (WGS) entry which is preliminary data.</text>
</comment>
<evidence type="ECO:0000256" key="2">
    <source>
        <dbReference type="ARBA" id="ARBA00023015"/>
    </source>
</evidence>
<dbReference type="CDD" id="cd05466">
    <property type="entry name" value="PBP2_LTTR_substrate"/>
    <property type="match status" value="1"/>
</dbReference>
<evidence type="ECO:0000259" key="5">
    <source>
        <dbReference type="PROSITE" id="PS50931"/>
    </source>
</evidence>
<proteinExistence type="inferred from homology"/>
<name>A0A5M3Q3G6_9GAMM</name>
<comment type="similarity">
    <text evidence="1">Belongs to the LysR transcriptional regulatory family.</text>
</comment>
<keyword evidence="4" id="KW-0804">Transcription</keyword>
<dbReference type="Pfam" id="PF00126">
    <property type="entry name" value="HTH_1"/>
    <property type="match status" value="1"/>
</dbReference>
<dbReference type="AlphaFoldDB" id="A0A5M3Q3G6"/>
<dbReference type="GO" id="GO:0003700">
    <property type="term" value="F:DNA-binding transcription factor activity"/>
    <property type="evidence" value="ECO:0007669"/>
    <property type="project" value="InterPro"/>
</dbReference>
<dbReference type="EMBL" id="BGZI01000027">
    <property type="protein sequence ID" value="GBO89726.1"/>
    <property type="molecule type" value="Genomic_DNA"/>
</dbReference>
<dbReference type="InterPro" id="IPR000847">
    <property type="entry name" value="LysR_HTH_N"/>
</dbReference>
<evidence type="ECO:0000313" key="6">
    <source>
        <dbReference type="EMBL" id="GBO89726.1"/>
    </source>
</evidence>
<dbReference type="GO" id="GO:0000976">
    <property type="term" value="F:transcription cis-regulatory region binding"/>
    <property type="evidence" value="ECO:0007669"/>
    <property type="project" value="TreeGrafter"/>
</dbReference>
<dbReference type="Gene3D" id="3.40.190.290">
    <property type="match status" value="1"/>
</dbReference>
<gene>
    <name evidence="6" type="ORF">MSSD14B_33940</name>
</gene>
<dbReference type="Gene3D" id="1.10.10.10">
    <property type="entry name" value="Winged helix-like DNA-binding domain superfamily/Winged helix DNA-binding domain"/>
    <property type="match status" value="1"/>
</dbReference>
<dbReference type="PANTHER" id="PTHR30126">
    <property type="entry name" value="HTH-TYPE TRANSCRIPTIONAL REGULATOR"/>
    <property type="match status" value="1"/>
</dbReference>
<sequence>MFFIFGIPFGYTLVKVPGWEVCHSKRPAPEFQAREDDSVDSNALKAFLTIVDQGSFSEAAETLHLTQPAISKRLAALENQLGTSLIDRSHRQIRLTDAGSRLLPHARRILDEIHNARVALSPDSGQVEGELQIIASHHIGLHHLPNWLRRFKREYPQVSINLQFMESDAAYEQMRKRNAELAFVTLSDSMEPSFHVFAQWPDQMVFVAGAEHPLASLKRPGLSDLAGHPALLPDTSTATYRVVSRLFLEANLHLNPQMPTNYLETIKMMTSVGLGWSVLPLRMVDDSLRVLEVGKPVSRVLGGIGLSGRQLSNAARALLEIVQEEENA</sequence>
<organism evidence="6 7">
    <name type="scientific">Marinobacter salsuginis</name>
    <dbReference type="NCBI Taxonomy" id="418719"/>
    <lineage>
        <taxon>Bacteria</taxon>
        <taxon>Pseudomonadati</taxon>
        <taxon>Pseudomonadota</taxon>
        <taxon>Gammaproteobacteria</taxon>
        <taxon>Pseudomonadales</taxon>
        <taxon>Marinobacteraceae</taxon>
        <taxon>Marinobacter</taxon>
    </lineage>
</organism>
<reference evidence="6 7" key="1">
    <citation type="journal article" date="2019" name="J. Gen. Appl. Microbiol.">
        <title>Aerobic degradation of cis-dichloroethene by the marine bacterium Marinobacter salsuginis strain 5N-3.</title>
        <authorList>
            <person name="Inoue Y."/>
            <person name="Fukunaga Y."/>
            <person name="Katsumata H."/>
            <person name="Ohji S."/>
            <person name="Hosoyama A."/>
            <person name="Mori K."/>
            <person name="Ando K."/>
        </authorList>
    </citation>
    <scope>NUCLEOTIDE SEQUENCE [LARGE SCALE GENOMIC DNA]</scope>
    <source>
        <strain evidence="6 7">NBRC 109114</strain>
    </source>
</reference>
<evidence type="ECO:0000256" key="1">
    <source>
        <dbReference type="ARBA" id="ARBA00009437"/>
    </source>
</evidence>
<dbReference type="SUPFAM" id="SSF53850">
    <property type="entry name" value="Periplasmic binding protein-like II"/>
    <property type="match status" value="1"/>
</dbReference>
<keyword evidence="2" id="KW-0805">Transcription regulation</keyword>
<dbReference type="PANTHER" id="PTHR30126:SF81">
    <property type="entry name" value="HTH-TYPE TRANSCRIPTIONAL REGULATOR ILVY"/>
    <property type="match status" value="1"/>
</dbReference>
<dbReference type="InterPro" id="IPR005119">
    <property type="entry name" value="LysR_subst-bd"/>
</dbReference>
<dbReference type="FunFam" id="1.10.10.10:FF:000001">
    <property type="entry name" value="LysR family transcriptional regulator"/>
    <property type="match status" value="1"/>
</dbReference>
<dbReference type="PROSITE" id="PS50931">
    <property type="entry name" value="HTH_LYSR"/>
    <property type="match status" value="1"/>
</dbReference>
<dbReference type="Pfam" id="PF03466">
    <property type="entry name" value="LysR_substrate"/>
    <property type="match status" value="1"/>
</dbReference>
<evidence type="ECO:0000256" key="4">
    <source>
        <dbReference type="ARBA" id="ARBA00023163"/>
    </source>
</evidence>
<dbReference type="InterPro" id="IPR036388">
    <property type="entry name" value="WH-like_DNA-bd_sf"/>
</dbReference>
<dbReference type="PRINTS" id="PR00039">
    <property type="entry name" value="HTHLYSR"/>
</dbReference>
<dbReference type="InterPro" id="IPR036390">
    <property type="entry name" value="WH_DNA-bd_sf"/>
</dbReference>
<dbReference type="SUPFAM" id="SSF46785">
    <property type="entry name" value="Winged helix' DNA-binding domain"/>
    <property type="match status" value="1"/>
</dbReference>